<evidence type="ECO:0000259" key="1">
    <source>
        <dbReference type="Pfam" id="PF09002"/>
    </source>
</evidence>
<reference evidence="2 3" key="1">
    <citation type="submission" date="2020-06" db="EMBL/GenBank/DDBJ databases">
        <title>Genome sequence of Rhizobium sp strain ADMK78.</title>
        <authorList>
            <person name="Rahi P."/>
        </authorList>
    </citation>
    <scope>NUCLEOTIDE SEQUENCE [LARGE SCALE GENOMIC DNA]</scope>
    <source>
        <strain evidence="2 3">ADMK78</strain>
    </source>
</reference>
<proteinExistence type="predicted"/>
<dbReference type="InterPro" id="IPR011856">
    <property type="entry name" value="tRNA_endonuc-like_dom_sf"/>
</dbReference>
<dbReference type="RefSeq" id="WP_171033729.1">
    <property type="nucleotide sequence ID" value="NZ_CP058350.1"/>
</dbReference>
<dbReference type="SUPFAM" id="SSF52980">
    <property type="entry name" value="Restriction endonuclease-like"/>
    <property type="match status" value="1"/>
</dbReference>
<dbReference type="InterPro" id="IPR015093">
    <property type="entry name" value="Card1_endonucl_dom"/>
</dbReference>
<feature type="domain" description="Card1 endonuclease" evidence="1">
    <location>
        <begin position="57"/>
        <end position="124"/>
    </location>
</feature>
<dbReference type="EMBL" id="CP058350">
    <property type="protein sequence ID" value="QLF68181.1"/>
    <property type="molecule type" value="Genomic_DNA"/>
</dbReference>
<sequence>MFSKLIAGDYSSFEEVRDHLMLRDPIELSATHRAMLESAEHAGLIEKRGLGFTVAANDARRYLTGGWLEEYIGLALSEIGAEEITIGQKIRWQVGEFVGENEIDVMASFGGDIFMCSCKALKSRIVPGDERVRVKLMQALHEADNLADHFNCPGGVVALAVTTDLLDERNRLVHYQQLHGKAAALGVNLIALDDLPWAKLKGRLVGFLGGSKL</sequence>
<accession>A0ABX6QHY4</accession>
<organism evidence="2 3">
    <name type="scientific">Peteryoungia desertarenae</name>
    <dbReference type="NCBI Taxonomy" id="1813451"/>
    <lineage>
        <taxon>Bacteria</taxon>
        <taxon>Pseudomonadati</taxon>
        <taxon>Pseudomonadota</taxon>
        <taxon>Alphaproteobacteria</taxon>
        <taxon>Hyphomicrobiales</taxon>
        <taxon>Rhizobiaceae</taxon>
        <taxon>Peteryoungia</taxon>
    </lineage>
</organism>
<keyword evidence="3" id="KW-1185">Reference proteome</keyword>
<protein>
    <submittedName>
        <fullName evidence="2">DUF1887 family protein</fullName>
    </submittedName>
</protein>
<evidence type="ECO:0000313" key="3">
    <source>
        <dbReference type="Proteomes" id="UP000308530"/>
    </source>
</evidence>
<dbReference type="InterPro" id="IPR011335">
    <property type="entry name" value="Restrct_endonuc-II-like"/>
</dbReference>
<evidence type="ECO:0000313" key="2">
    <source>
        <dbReference type="EMBL" id="QLF68181.1"/>
    </source>
</evidence>
<gene>
    <name evidence="2" type="ORF">FE840_000610</name>
</gene>
<dbReference type="Gene3D" id="3.40.1350.10">
    <property type="match status" value="1"/>
</dbReference>
<dbReference type="Pfam" id="PF09002">
    <property type="entry name" value="Card1_endonuc"/>
    <property type="match status" value="1"/>
</dbReference>
<name>A0ABX6QHY4_9HYPH</name>
<dbReference type="Proteomes" id="UP000308530">
    <property type="component" value="Chromosome"/>
</dbReference>